<evidence type="ECO:0008006" key="5">
    <source>
        <dbReference type="Google" id="ProtNLM"/>
    </source>
</evidence>
<gene>
    <name evidence="3" type="ORF">HKW66_Vig0145170</name>
</gene>
<dbReference type="Proteomes" id="UP000743370">
    <property type="component" value="Unassembled WGS sequence"/>
</dbReference>
<evidence type="ECO:0000256" key="1">
    <source>
        <dbReference type="SAM" id="Coils"/>
    </source>
</evidence>
<sequence length="346" mass="39552">MDVVGLGVQKLEPSVMEEERGEQSDKGSDRTKKLVFRHYCRSKMIGVLNERLTIEQKGYIEKSVFGWLLYLPSSIKIGLPVVGEAIDLNKVGHRSVCREYFPEGKVDVRMVYEFLLEEHQNFPIEHFCSLYILVGISEFLVPNRSGVVFPIIFDLVSEFGSVAKYNWGSLVFQYFVESVCGASTTMKNETTKSHIHVQGCAYLLQVVIDVGVSKEELCYGMVKDACEKFGIPFKKQNRGDKEKLLFVVEEQTRVIADMQSSINDLRKLVEAKDEDKNEEFVEEPLWGSEDGCQSTPVQQDQQTPVVERGFQMQQSTMYDRMKAQPRIRVKSVVKRSPYTAGVRRKK</sequence>
<proteinExistence type="predicted"/>
<feature type="coiled-coil region" evidence="1">
    <location>
        <begin position="248"/>
        <end position="275"/>
    </location>
</feature>
<protein>
    <recommendedName>
        <fullName evidence="5">Aminotransferase-like plant mobile domain-containing protein</fullName>
    </recommendedName>
</protein>
<evidence type="ECO:0000313" key="4">
    <source>
        <dbReference type="Proteomes" id="UP000743370"/>
    </source>
</evidence>
<organism evidence="3 4">
    <name type="scientific">Phaseolus angularis</name>
    <name type="common">Azuki bean</name>
    <name type="synonym">Vigna angularis</name>
    <dbReference type="NCBI Taxonomy" id="3914"/>
    <lineage>
        <taxon>Eukaryota</taxon>
        <taxon>Viridiplantae</taxon>
        <taxon>Streptophyta</taxon>
        <taxon>Embryophyta</taxon>
        <taxon>Tracheophyta</taxon>
        <taxon>Spermatophyta</taxon>
        <taxon>Magnoliopsida</taxon>
        <taxon>eudicotyledons</taxon>
        <taxon>Gunneridae</taxon>
        <taxon>Pentapetalae</taxon>
        <taxon>rosids</taxon>
        <taxon>fabids</taxon>
        <taxon>Fabales</taxon>
        <taxon>Fabaceae</taxon>
        <taxon>Papilionoideae</taxon>
        <taxon>50 kb inversion clade</taxon>
        <taxon>NPAAA clade</taxon>
        <taxon>indigoferoid/millettioid clade</taxon>
        <taxon>Phaseoleae</taxon>
        <taxon>Vigna</taxon>
    </lineage>
</organism>
<name>A0A8T0KBN0_PHAAN</name>
<dbReference type="EMBL" id="JABFOF010000005">
    <property type="protein sequence ID" value="KAG2397247.1"/>
    <property type="molecule type" value="Genomic_DNA"/>
</dbReference>
<keyword evidence="1" id="KW-0175">Coiled coil</keyword>
<accession>A0A8T0KBN0</accession>
<evidence type="ECO:0000313" key="3">
    <source>
        <dbReference type="EMBL" id="KAG2397247.1"/>
    </source>
</evidence>
<dbReference type="AlphaFoldDB" id="A0A8T0KBN0"/>
<reference evidence="3 4" key="1">
    <citation type="submission" date="2020-05" db="EMBL/GenBank/DDBJ databases">
        <title>Vigna angularis (adzuki bean) Var. LongXiaoDou No. 4 denovo assembly.</title>
        <authorList>
            <person name="Xiang H."/>
        </authorList>
    </citation>
    <scope>NUCLEOTIDE SEQUENCE [LARGE SCALE GENOMIC DNA]</scope>
    <source>
        <tissue evidence="3">Leaf</tissue>
    </source>
</reference>
<evidence type="ECO:0000256" key="2">
    <source>
        <dbReference type="SAM" id="MobiDB-lite"/>
    </source>
</evidence>
<comment type="caution">
    <text evidence="3">The sequence shown here is derived from an EMBL/GenBank/DDBJ whole genome shotgun (WGS) entry which is preliminary data.</text>
</comment>
<feature type="compositionally biased region" description="Low complexity" evidence="2">
    <location>
        <begin position="293"/>
        <end position="304"/>
    </location>
</feature>
<feature type="region of interest" description="Disordered" evidence="2">
    <location>
        <begin position="282"/>
        <end position="304"/>
    </location>
</feature>